<dbReference type="RefSeq" id="WP_379018689.1">
    <property type="nucleotide sequence ID" value="NZ_JBHRTA010000004.1"/>
</dbReference>
<dbReference type="PANTHER" id="PTHR46517">
    <property type="entry name" value="FRUCTOSE-2,6-BISPHOSPHATASE TIGAR"/>
    <property type="match status" value="1"/>
</dbReference>
<dbReference type="InterPro" id="IPR013078">
    <property type="entry name" value="His_Pase_superF_clade-1"/>
</dbReference>
<name>A0ABV7JG30_9SPHI</name>
<dbReference type="Proteomes" id="UP001595526">
    <property type="component" value="Unassembled WGS sequence"/>
</dbReference>
<proteinExistence type="predicted"/>
<evidence type="ECO:0000256" key="1">
    <source>
        <dbReference type="ARBA" id="ARBA00022801"/>
    </source>
</evidence>
<dbReference type="InterPro" id="IPR051695">
    <property type="entry name" value="Phosphoglycerate_Mutase"/>
</dbReference>
<protein>
    <submittedName>
        <fullName evidence="2">Histidine phosphatase family protein</fullName>
        <ecNumber evidence="2">3.1.3.-</ecNumber>
    </submittedName>
</protein>
<evidence type="ECO:0000313" key="2">
    <source>
        <dbReference type="EMBL" id="MFC3196202.1"/>
    </source>
</evidence>
<dbReference type="GO" id="GO:0016787">
    <property type="term" value="F:hydrolase activity"/>
    <property type="evidence" value="ECO:0007669"/>
    <property type="project" value="UniProtKB-KW"/>
</dbReference>
<evidence type="ECO:0000313" key="3">
    <source>
        <dbReference type="Proteomes" id="UP001595526"/>
    </source>
</evidence>
<keyword evidence="1 2" id="KW-0378">Hydrolase</keyword>
<dbReference type="PROSITE" id="PS00175">
    <property type="entry name" value="PG_MUTASE"/>
    <property type="match status" value="1"/>
</dbReference>
<dbReference type="Pfam" id="PF00300">
    <property type="entry name" value="His_Phos_1"/>
    <property type="match status" value="1"/>
</dbReference>
<dbReference type="PANTHER" id="PTHR46517:SF1">
    <property type="entry name" value="FRUCTOSE-2,6-BISPHOSPHATASE TIGAR"/>
    <property type="match status" value="1"/>
</dbReference>
<dbReference type="SUPFAM" id="SSF53254">
    <property type="entry name" value="Phosphoglycerate mutase-like"/>
    <property type="match status" value="1"/>
</dbReference>
<dbReference type="PIRSF" id="PIRSF000709">
    <property type="entry name" value="6PFK_2-Ptase"/>
    <property type="match status" value="1"/>
</dbReference>
<organism evidence="2 3">
    <name type="scientific">Parapedobacter deserti</name>
    <dbReference type="NCBI Taxonomy" id="1912957"/>
    <lineage>
        <taxon>Bacteria</taxon>
        <taxon>Pseudomonadati</taxon>
        <taxon>Bacteroidota</taxon>
        <taxon>Sphingobacteriia</taxon>
        <taxon>Sphingobacteriales</taxon>
        <taxon>Sphingobacteriaceae</taxon>
        <taxon>Parapedobacter</taxon>
    </lineage>
</organism>
<accession>A0ABV7JG30</accession>
<sequence>MEKIFYIIRHGQTDFNRKGIVQGRGVDSPLNEMGRKQADAFYKYYKDVSFDKIYTSTLLRTHQTVAPFLQQGVPVEQLDGLDEIGWGMYEGKEQSPEIMEGFADLTTRWRNGELDVSVEGGESPNQLVSRQRKALDHMLSKPEEKIVLICMHGRAMRVLLCMLINRDLALMDDFPHTNTALYKVRFDGKEFYIDEAYNTQHLEELLVD</sequence>
<dbReference type="InterPro" id="IPR029033">
    <property type="entry name" value="His_PPase_superfam"/>
</dbReference>
<dbReference type="InterPro" id="IPR001345">
    <property type="entry name" value="PG/BPGM_mutase_AS"/>
</dbReference>
<dbReference type="CDD" id="cd07067">
    <property type="entry name" value="HP_PGM_like"/>
    <property type="match status" value="1"/>
</dbReference>
<dbReference type="EMBL" id="JBHRTA010000004">
    <property type="protein sequence ID" value="MFC3196202.1"/>
    <property type="molecule type" value="Genomic_DNA"/>
</dbReference>
<comment type="caution">
    <text evidence="2">The sequence shown here is derived from an EMBL/GenBank/DDBJ whole genome shotgun (WGS) entry which is preliminary data.</text>
</comment>
<keyword evidence="3" id="KW-1185">Reference proteome</keyword>
<gene>
    <name evidence="2" type="ORF">ACFOET_01115</name>
</gene>
<dbReference type="Gene3D" id="3.40.50.1240">
    <property type="entry name" value="Phosphoglycerate mutase-like"/>
    <property type="match status" value="1"/>
</dbReference>
<reference evidence="3" key="1">
    <citation type="journal article" date="2019" name="Int. J. Syst. Evol. Microbiol.">
        <title>The Global Catalogue of Microorganisms (GCM) 10K type strain sequencing project: providing services to taxonomists for standard genome sequencing and annotation.</title>
        <authorList>
            <consortium name="The Broad Institute Genomics Platform"/>
            <consortium name="The Broad Institute Genome Sequencing Center for Infectious Disease"/>
            <person name="Wu L."/>
            <person name="Ma J."/>
        </authorList>
    </citation>
    <scope>NUCLEOTIDE SEQUENCE [LARGE SCALE GENOMIC DNA]</scope>
    <source>
        <strain evidence="3">KCTC 52416</strain>
    </source>
</reference>
<dbReference type="SMART" id="SM00855">
    <property type="entry name" value="PGAM"/>
    <property type="match status" value="1"/>
</dbReference>
<dbReference type="EC" id="3.1.3.-" evidence="2"/>